<dbReference type="InterPro" id="IPR038763">
    <property type="entry name" value="DHH_sf"/>
</dbReference>
<protein>
    <submittedName>
        <fullName evidence="1">Single-stranded-DNA-specific exonuclease RecJ</fullName>
        <ecNumber evidence="1">3.1.-.-</ecNumber>
    </submittedName>
</protein>
<name>A0A6J4TQW1_9SPHN</name>
<dbReference type="PANTHER" id="PTHR30255">
    <property type="entry name" value="SINGLE-STRANDED-DNA-SPECIFIC EXONUCLEASE RECJ"/>
    <property type="match status" value="1"/>
</dbReference>
<dbReference type="AlphaFoldDB" id="A0A6J4TQW1"/>
<dbReference type="EMBL" id="CADCVX010000488">
    <property type="protein sequence ID" value="CAA9528448.1"/>
    <property type="molecule type" value="Genomic_DNA"/>
</dbReference>
<dbReference type="InterPro" id="IPR051673">
    <property type="entry name" value="SSDNA_exonuclease_RecJ"/>
</dbReference>
<proteinExistence type="predicted"/>
<dbReference type="PANTHER" id="PTHR30255:SF2">
    <property type="entry name" value="SINGLE-STRANDED-DNA-SPECIFIC EXONUCLEASE RECJ"/>
    <property type="match status" value="1"/>
</dbReference>
<dbReference type="EC" id="3.1.-.-" evidence="1"/>
<gene>
    <name evidence="1" type="ORF">AVDCRST_MAG91-2746</name>
</gene>
<organism evidence="1">
    <name type="scientific">uncultured Sphingomonadaceae bacterium</name>
    <dbReference type="NCBI Taxonomy" id="169976"/>
    <lineage>
        <taxon>Bacteria</taxon>
        <taxon>Pseudomonadati</taxon>
        <taxon>Pseudomonadota</taxon>
        <taxon>Alphaproteobacteria</taxon>
        <taxon>Sphingomonadales</taxon>
        <taxon>Sphingomonadaceae</taxon>
        <taxon>environmental samples</taxon>
    </lineage>
</organism>
<dbReference type="Gene3D" id="3.90.1640.30">
    <property type="match status" value="1"/>
</dbReference>
<dbReference type="SUPFAM" id="SSF64182">
    <property type="entry name" value="DHH phosphoesterases"/>
    <property type="match status" value="1"/>
</dbReference>
<keyword evidence="1" id="KW-0269">Exonuclease</keyword>
<keyword evidence="1" id="KW-0378">Hydrolase</keyword>
<accession>A0A6J4TQW1</accession>
<dbReference type="GO" id="GO:0004527">
    <property type="term" value="F:exonuclease activity"/>
    <property type="evidence" value="ECO:0007669"/>
    <property type="project" value="UniProtKB-KW"/>
</dbReference>
<evidence type="ECO:0000313" key="1">
    <source>
        <dbReference type="EMBL" id="CAA9528448.1"/>
    </source>
</evidence>
<reference evidence="1" key="1">
    <citation type="submission" date="2020-02" db="EMBL/GenBank/DDBJ databases">
        <authorList>
            <person name="Meier V. D."/>
        </authorList>
    </citation>
    <scope>NUCLEOTIDE SEQUENCE</scope>
    <source>
        <strain evidence="1">AVDCRST_MAG91</strain>
    </source>
</reference>
<keyword evidence="1" id="KW-0540">Nuclease</keyword>
<sequence length="371" mass="39370">MRECRIAEPYAMRPVNPSMLAAAADPRPLVRRTFADAIGRFDPAAKPLILGHFDADGLSAVAIFARALERAGRPTNVRLVGKGENPWSADMRAELEARAPGGLIVTDLGVREGEIAPGVPTVIVDHHVPTGTPGEAVVISGDGWEPEPTSALLAYWCAQGLGDADDLVWLAGLGLIGDMAEGLGFPEMAEAQTRYGKTALRNAVSLINAPRRAAAADATPALALLMKGEGPKDVTSGRYDETAALLAAKAEVAAELDKAKRIGPKVRGEVALIRFHSPCQIHPLVAQQWRGRLKDKVVLAANTGYRPGWVHFAVRTAADINLIAFLAGRRPPGADERYGSGHVQATGGALRPADWNAFVSELGYPEEQVQA</sequence>